<protein>
    <recommendedName>
        <fullName evidence="1">6-phosphogluconate dehydrogenase NADP-binding domain-containing protein</fullName>
    </recommendedName>
</protein>
<dbReference type="Pfam" id="PF03446">
    <property type="entry name" value="NAD_binding_2"/>
    <property type="match status" value="1"/>
</dbReference>
<dbReference type="GO" id="GO:0050661">
    <property type="term" value="F:NADP binding"/>
    <property type="evidence" value="ECO:0007669"/>
    <property type="project" value="InterPro"/>
</dbReference>
<dbReference type="InterPro" id="IPR006115">
    <property type="entry name" value="6PGDH_NADP-bd"/>
</dbReference>
<sequence length="206" mass="22411">MDSLKVGIIHPGSMGTTLGMALQANGHEVLWASSGRSDETRARAESIGMRDVTTIENMAAEVSVIFSIVSGSAVETMAYVIAQETEFSGLYIDCNHIDMNREAALNEILSDHSYVEASVDAYPIPHPHPGYTEERKILFSGERADEAVELIGGEIFDCATLDASAKTHKHEVMAANLKYQQERVAEGVEVEAWVLRGLGIDVDVDE</sequence>
<evidence type="ECO:0000259" key="1">
    <source>
        <dbReference type="Pfam" id="PF03446"/>
    </source>
</evidence>
<reference evidence="2" key="1">
    <citation type="submission" date="2018-05" db="EMBL/GenBank/DDBJ databases">
        <authorList>
            <person name="Lanie J.A."/>
            <person name="Ng W.-L."/>
            <person name="Kazmierczak K.M."/>
            <person name="Andrzejewski T.M."/>
            <person name="Davidsen T.M."/>
            <person name="Wayne K.J."/>
            <person name="Tettelin H."/>
            <person name="Glass J.I."/>
            <person name="Rusch D."/>
            <person name="Podicherti R."/>
            <person name="Tsui H.-C.T."/>
            <person name="Winkler M.E."/>
        </authorList>
    </citation>
    <scope>NUCLEOTIDE SEQUENCE</scope>
</reference>
<dbReference type="EMBL" id="UINC01178616">
    <property type="protein sequence ID" value="SVD86875.1"/>
    <property type="molecule type" value="Genomic_DNA"/>
</dbReference>
<dbReference type="AlphaFoldDB" id="A0A382YVJ9"/>
<name>A0A382YVJ9_9ZZZZ</name>
<dbReference type="Gene3D" id="3.40.50.720">
    <property type="entry name" value="NAD(P)-binding Rossmann-like Domain"/>
    <property type="match status" value="1"/>
</dbReference>
<gene>
    <name evidence="2" type="ORF">METZ01_LOCUS439729</name>
</gene>
<accession>A0A382YVJ9</accession>
<proteinExistence type="predicted"/>
<dbReference type="InterPro" id="IPR036291">
    <property type="entry name" value="NAD(P)-bd_dom_sf"/>
</dbReference>
<feature type="domain" description="6-phosphogluconate dehydrogenase NADP-binding" evidence="1">
    <location>
        <begin position="5"/>
        <end position="112"/>
    </location>
</feature>
<dbReference type="SUPFAM" id="SSF51735">
    <property type="entry name" value="NAD(P)-binding Rossmann-fold domains"/>
    <property type="match status" value="1"/>
</dbReference>
<organism evidence="2">
    <name type="scientific">marine metagenome</name>
    <dbReference type="NCBI Taxonomy" id="408172"/>
    <lineage>
        <taxon>unclassified sequences</taxon>
        <taxon>metagenomes</taxon>
        <taxon>ecological metagenomes</taxon>
    </lineage>
</organism>
<evidence type="ECO:0000313" key="2">
    <source>
        <dbReference type="EMBL" id="SVD86875.1"/>
    </source>
</evidence>